<sequence length="149" mass="16351">MIVFRPARRDDVPAIVAMLADDELGSTRELEDLTSYYAAFDAVLSEGGNRILVGVDDKDHPIATYQLTLISGLSLSAARRAQIESVRVAAPYRGQGVGAEVVADAERRARAAGCRLLQLTSNRTRERALDFYEQAGFTPSHFGFKKYLS</sequence>
<protein>
    <submittedName>
        <fullName evidence="4">Aminoalkylphosphonic acid N-acetyltransferase</fullName>
    </submittedName>
</protein>
<dbReference type="Proteomes" id="UP000193061">
    <property type="component" value="Unassembled WGS sequence"/>
</dbReference>
<dbReference type="GO" id="GO:0016747">
    <property type="term" value="F:acyltransferase activity, transferring groups other than amino-acyl groups"/>
    <property type="evidence" value="ECO:0007669"/>
    <property type="project" value="InterPro"/>
</dbReference>
<keyword evidence="1 4" id="KW-0808">Transferase</keyword>
<evidence type="ECO:0000313" key="4">
    <source>
        <dbReference type="EMBL" id="SLN68994.1"/>
    </source>
</evidence>
<evidence type="ECO:0000256" key="2">
    <source>
        <dbReference type="ARBA" id="ARBA00023315"/>
    </source>
</evidence>
<dbReference type="EMBL" id="FWFX01000015">
    <property type="protein sequence ID" value="SLN68994.1"/>
    <property type="molecule type" value="Genomic_DNA"/>
</dbReference>
<dbReference type="RefSeq" id="WP_085807383.1">
    <property type="nucleotide sequence ID" value="NZ_FWFX01000015.1"/>
</dbReference>
<gene>
    <name evidence="4" type="ORF">ROA7450_03722</name>
</gene>
<reference evidence="4 5" key="1">
    <citation type="submission" date="2017-03" db="EMBL/GenBank/DDBJ databases">
        <authorList>
            <person name="Afonso C.L."/>
            <person name="Miller P.J."/>
            <person name="Scott M.A."/>
            <person name="Spackman E."/>
            <person name="Goraichik I."/>
            <person name="Dimitrov K.M."/>
            <person name="Suarez D.L."/>
            <person name="Swayne D.E."/>
        </authorList>
    </citation>
    <scope>NUCLEOTIDE SEQUENCE [LARGE SCALE GENOMIC DNA]</scope>
    <source>
        <strain evidence="4 5">CECT 7450</strain>
    </source>
</reference>
<evidence type="ECO:0000256" key="1">
    <source>
        <dbReference type="ARBA" id="ARBA00022679"/>
    </source>
</evidence>
<dbReference type="SUPFAM" id="SSF55729">
    <property type="entry name" value="Acyl-CoA N-acyltransferases (Nat)"/>
    <property type="match status" value="1"/>
</dbReference>
<dbReference type="InterPro" id="IPR016181">
    <property type="entry name" value="Acyl_CoA_acyltransferase"/>
</dbReference>
<feature type="domain" description="N-acetyltransferase" evidence="3">
    <location>
        <begin position="2"/>
        <end position="149"/>
    </location>
</feature>
<dbReference type="PANTHER" id="PTHR43877">
    <property type="entry name" value="AMINOALKYLPHOSPHONATE N-ACETYLTRANSFERASE-RELATED-RELATED"/>
    <property type="match status" value="1"/>
</dbReference>
<dbReference type="AlphaFoldDB" id="A0A1X7A3B6"/>
<dbReference type="Gene3D" id="3.40.630.30">
    <property type="match status" value="1"/>
</dbReference>
<dbReference type="Pfam" id="PF00583">
    <property type="entry name" value="Acetyltransf_1"/>
    <property type="match status" value="1"/>
</dbReference>
<accession>A0A1X7A3B6</accession>
<dbReference type="PROSITE" id="PS51186">
    <property type="entry name" value="GNAT"/>
    <property type="match status" value="1"/>
</dbReference>
<keyword evidence="5" id="KW-1185">Reference proteome</keyword>
<name>A0A1X7A3B6_9RHOB</name>
<proteinExistence type="predicted"/>
<evidence type="ECO:0000259" key="3">
    <source>
        <dbReference type="PROSITE" id="PS51186"/>
    </source>
</evidence>
<evidence type="ECO:0000313" key="5">
    <source>
        <dbReference type="Proteomes" id="UP000193061"/>
    </source>
</evidence>
<dbReference type="OrthoDB" id="9789603at2"/>
<dbReference type="InterPro" id="IPR000182">
    <property type="entry name" value="GNAT_dom"/>
</dbReference>
<keyword evidence="2" id="KW-0012">Acyltransferase</keyword>
<dbReference type="InterPro" id="IPR050832">
    <property type="entry name" value="Bact_Acetyltransf"/>
</dbReference>
<organism evidence="4 5">
    <name type="scientific">Roseovarius albus</name>
    <dbReference type="NCBI Taxonomy" id="1247867"/>
    <lineage>
        <taxon>Bacteria</taxon>
        <taxon>Pseudomonadati</taxon>
        <taxon>Pseudomonadota</taxon>
        <taxon>Alphaproteobacteria</taxon>
        <taxon>Rhodobacterales</taxon>
        <taxon>Roseobacteraceae</taxon>
        <taxon>Roseovarius</taxon>
    </lineage>
</organism>